<keyword evidence="3" id="KW-0378">Hydrolase</keyword>
<dbReference type="AlphaFoldDB" id="A0AAD5V1Q2"/>
<proteinExistence type="inferred from homology"/>
<evidence type="ECO:0000313" key="10">
    <source>
        <dbReference type="Proteomes" id="UP001212997"/>
    </source>
</evidence>
<organism evidence="9 10">
    <name type="scientific">Meripilus lineatus</name>
    <dbReference type="NCBI Taxonomy" id="2056292"/>
    <lineage>
        <taxon>Eukaryota</taxon>
        <taxon>Fungi</taxon>
        <taxon>Dikarya</taxon>
        <taxon>Basidiomycota</taxon>
        <taxon>Agaricomycotina</taxon>
        <taxon>Agaricomycetes</taxon>
        <taxon>Polyporales</taxon>
        <taxon>Meripilaceae</taxon>
        <taxon>Meripilus</taxon>
    </lineage>
</organism>
<dbReference type="InterPro" id="IPR038765">
    <property type="entry name" value="Papain-like_cys_pep_sf"/>
</dbReference>
<dbReference type="InterPro" id="IPR022684">
    <property type="entry name" value="Calpain_cysteine_protease"/>
</dbReference>
<evidence type="ECO:0000256" key="7">
    <source>
        <dbReference type="SAM" id="MobiDB-lite"/>
    </source>
</evidence>
<protein>
    <recommendedName>
        <fullName evidence="8">Calpain catalytic domain-containing protein</fullName>
    </recommendedName>
</protein>
<evidence type="ECO:0000256" key="1">
    <source>
        <dbReference type="ARBA" id="ARBA00007623"/>
    </source>
</evidence>
<evidence type="ECO:0000313" key="9">
    <source>
        <dbReference type="EMBL" id="KAJ3479679.1"/>
    </source>
</evidence>
<dbReference type="PRINTS" id="PR00704">
    <property type="entry name" value="CALPAIN"/>
</dbReference>
<dbReference type="SUPFAM" id="SSF54001">
    <property type="entry name" value="Cysteine proteinases"/>
    <property type="match status" value="1"/>
</dbReference>
<comment type="caution">
    <text evidence="9">The sequence shown here is derived from an EMBL/GenBank/DDBJ whole genome shotgun (WGS) entry which is preliminary data.</text>
</comment>
<dbReference type="GO" id="GO:0006508">
    <property type="term" value="P:proteolysis"/>
    <property type="evidence" value="ECO:0007669"/>
    <property type="project" value="UniProtKB-KW"/>
</dbReference>
<feature type="domain" description="Calpain catalytic" evidence="8">
    <location>
        <begin position="107"/>
        <end position="270"/>
    </location>
</feature>
<dbReference type="PROSITE" id="PS50203">
    <property type="entry name" value="CALPAIN_CAT"/>
    <property type="match status" value="1"/>
</dbReference>
<keyword evidence="10" id="KW-1185">Reference proteome</keyword>
<dbReference type="PANTHER" id="PTHR10183">
    <property type="entry name" value="CALPAIN"/>
    <property type="match status" value="1"/>
</dbReference>
<comment type="similarity">
    <text evidence="1">Belongs to the peptidase C2 family.</text>
</comment>
<evidence type="ECO:0000256" key="4">
    <source>
        <dbReference type="ARBA" id="ARBA00022807"/>
    </source>
</evidence>
<dbReference type="Pfam" id="PF00648">
    <property type="entry name" value="Peptidase_C2"/>
    <property type="match status" value="1"/>
</dbReference>
<feature type="compositionally biased region" description="Basic residues" evidence="7">
    <location>
        <begin position="8"/>
        <end position="22"/>
    </location>
</feature>
<name>A0AAD5V1Q2_9APHY</name>
<dbReference type="Proteomes" id="UP001212997">
    <property type="component" value="Unassembled WGS sequence"/>
</dbReference>
<reference evidence="9" key="1">
    <citation type="submission" date="2022-07" db="EMBL/GenBank/DDBJ databases">
        <title>Genome Sequence of Physisporinus lineatus.</title>
        <authorList>
            <person name="Buettner E."/>
        </authorList>
    </citation>
    <scope>NUCLEOTIDE SEQUENCE</scope>
    <source>
        <strain evidence="9">VT162</strain>
    </source>
</reference>
<dbReference type="EMBL" id="JANAWD010000424">
    <property type="protein sequence ID" value="KAJ3479679.1"/>
    <property type="molecule type" value="Genomic_DNA"/>
</dbReference>
<dbReference type="GO" id="GO:0004198">
    <property type="term" value="F:calcium-dependent cysteine-type endopeptidase activity"/>
    <property type="evidence" value="ECO:0007669"/>
    <property type="project" value="InterPro"/>
</dbReference>
<evidence type="ECO:0000259" key="8">
    <source>
        <dbReference type="PROSITE" id="PS50203"/>
    </source>
</evidence>
<evidence type="ECO:0000256" key="3">
    <source>
        <dbReference type="ARBA" id="ARBA00022801"/>
    </source>
</evidence>
<evidence type="ECO:0000256" key="6">
    <source>
        <dbReference type="PROSITE-ProRule" id="PRU00239"/>
    </source>
</evidence>
<dbReference type="PANTHER" id="PTHR10183:SF379">
    <property type="entry name" value="CALPAIN-5"/>
    <property type="match status" value="1"/>
</dbReference>
<feature type="active site" evidence="5">
    <location>
        <position position="135"/>
    </location>
</feature>
<dbReference type="InterPro" id="IPR000169">
    <property type="entry name" value="Pept_cys_AS"/>
</dbReference>
<feature type="region of interest" description="Disordered" evidence="7">
    <location>
        <begin position="1"/>
        <end position="29"/>
    </location>
</feature>
<gene>
    <name evidence="9" type="ORF">NLI96_g8896</name>
</gene>
<dbReference type="PROSITE" id="PS00139">
    <property type="entry name" value="THIOL_PROTEASE_CYS"/>
    <property type="match status" value="1"/>
</dbReference>
<sequence length="270" mass="30457">MTSQSPVKRYHPHRQWHTKSKPTSRPQSNVGLIVTEDLEIATTKCRDRVRAIATECKAKNRKYRDYDWDLLVDRELCLQGCSGGADIAQGILADPDVPQLNPPDVLRVSNIFDNPEFFKDGCSSSDIEQGALGDCWFLSALSTVATVKGLLDRICVERDEDAGVYGFIFFRDGKWVEVIVDDMLFVRNPRFSDLEPNQKALYHNNPDLYNATSRKGSKSLYFARSRTEGETWVPLIEKAYAKLHGDYASLDGGFANEGIEDLTGYETYLV</sequence>
<comment type="caution">
    <text evidence="6">Lacks conserved residue(s) required for the propagation of feature annotation.</text>
</comment>
<dbReference type="InterPro" id="IPR001300">
    <property type="entry name" value="Peptidase_C2_calpain_cat"/>
</dbReference>
<keyword evidence="4" id="KW-0788">Thiol protease</keyword>
<keyword evidence="2" id="KW-0645">Protease</keyword>
<evidence type="ECO:0000256" key="5">
    <source>
        <dbReference type="PIRSR" id="PIRSR622684-1"/>
    </source>
</evidence>
<dbReference type="SMART" id="SM00230">
    <property type="entry name" value="CysPc"/>
    <property type="match status" value="1"/>
</dbReference>
<accession>A0AAD5V1Q2</accession>
<evidence type="ECO:0000256" key="2">
    <source>
        <dbReference type="ARBA" id="ARBA00022670"/>
    </source>
</evidence>